<evidence type="ECO:0000256" key="2">
    <source>
        <dbReference type="SAM" id="SignalP"/>
    </source>
</evidence>
<feature type="region of interest" description="Disordered" evidence="1">
    <location>
        <begin position="127"/>
        <end position="163"/>
    </location>
</feature>
<keyword evidence="4" id="KW-1185">Reference proteome</keyword>
<gene>
    <name evidence="3" type="ORF">FLONG3_1329</name>
</gene>
<reference evidence="3 4" key="1">
    <citation type="journal article" date="2018" name="PLoS Pathog.">
        <title>Evolution of structural diversity of trichothecenes, a family of toxins produced by plant pathogenic and entomopathogenic fungi.</title>
        <authorList>
            <person name="Proctor R.H."/>
            <person name="McCormick S.P."/>
            <person name="Kim H.S."/>
            <person name="Cardoza R.E."/>
            <person name="Stanley A.M."/>
            <person name="Lindo L."/>
            <person name="Kelly A."/>
            <person name="Brown D.W."/>
            <person name="Lee T."/>
            <person name="Vaughan M.M."/>
            <person name="Alexander N.J."/>
            <person name="Busman M."/>
            <person name="Gutierrez S."/>
        </authorList>
    </citation>
    <scope>NUCLEOTIDE SEQUENCE [LARGE SCALE GENOMIC DNA]</scope>
    <source>
        <strain evidence="3 4">NRRL 20695</strain>
    </source>
</reference>
<organism evidence="3 4">
    <name type="scientific">Fusarium longipes</name>
    <dbReference type="NCBI Taxonomy" id="694270"/>
    <lineage>
        <taxon>Eukaryota</taxon>
        <taxon>Fungi</taxon>
        <taxon>Dikarya</taxon>
        <taxon>Ascomycota</taxon>
        <taxon>Pezizomycotina</taxon>
        <taxon>Sordariomycetes</taxon>
        <taxon>Hypocreomycetidae</taxon>
        <taxon>Hypocreales</taxon>
        <taxon>Nectriaceae</taxon>
        <taxon>Fusarium</taxon>
    </lineage>
</organism>
<evidence type="ECO:0000313" key="3">
    <source>
        <dbReference type="EMBL" id="RGP80590.1"/>
    </source>
</evidence>
<feature type="region of interest" description="Disordered" evidence="1">
    <location>
        <begin position="184"/>
        <end position="209"/>
    </location>
</feature>
<feature type="compositionally biased region" description="Low complexity" evidence="1">
    <location>
        <begin position="184"/>
        <end position="204"/>
    </location>
</feature>
<sequence>MLFKHFLLQVLATLITVNALPVVDDVEPGLEARDQYYPPPPNQYGYCGRDATLQNANVLMARSGGIDGASAHMIQPGTLMGSRVVDIPLQRGRQRHLSTQLLGDQQLLPNTQLPGDQQLLPSTQLPGVQQLLPGTQPLDGKQPHQSQQQRGDLPPQGDQQLLPSTQLPGIQQLLPDIQLLDGQQLHQSQQQRGDLPPQGDQQQPPGIPQREGRQLLLSTQLLGTVNHHNKINYYQAIYNNNKQFNHEENNYVYKAHDNKQFDYIS</sequence>
<feature type="chain" id="PRO_5017399041" evidence="2">
    <location>
        <begin position="20"/>
        <end position="265"/>
    </location>
</feature>
<proteinExistence type="predicted"/>
<name>A0A395T7A2_9HYPO</name>
<dbReference type="Proteomes" id="UP000266234">
    <property type="component" value="Unassembled WGS sequence"/>
</dbReference>
<keyword evidence="2" id="KW-0732">Signal</keyword>
<dbReference type="EMBL" id="PXOG01000028">
    <property type="protein sequence ID" value="RGP80590.1"/>
    <property type="molecule type" value="Genomic_DNA"/>
</dbReference>
<dbReference type="AlphaFoldDB" id="A0A395T7A2"/>
<evidence type="ECO:0000256" key="1">
    <source>
        <dbReference type="SAM" id="MobiDB-lite"/>
    </source>
</evidence>
<evidence type="ECO:0000313" key="4">
    <source>
        <dbReference type="Proteomes" id="UP000266234"/>
    </source>
</evidence>
<comment type="caution">
    <text evidence="3">The sequence shown here is derived from an EMBL/GenBank/DDBJ whole genome shotgun (WGS) entry which is preliminary data.</text>
</comment>
<feature type="signal peptide" evidence="2">
    <location>
        <begin position="1"/>
        <end position="19"/>
    </location>
</feature>
<accession>A0A395T7A2</accession>
<protein>
    <submittedName>
        <fullName evidence="3">Uncharacterized protein</fullName>
    </submittedName>
</protein>